<keyword evidence="2" id="KW-1185">Reference proteome</keyword>
<organism evidence="1 2">
    <name type="scientific">Chryseolinea serpens</name>
    <dbReference type="NCBI Taxonomy" id="947013"/>
    <lineage>
        <taxon>Bacteria</taxon>
        <taxon>Pseudomonadati</taxon>
        <taxon>Bacteroidota</taxon>
        <taxon>Cytophagia</taxon>
        <taxon>Cytophagales</taxon>
        <taxon>Fulvivirgaceae</taxon>
        <taxon>Chryseolinea</taxon>
    </lineage>
</organism>
<dbReference type="Pfam" id="PF10652">
    <property type="entry name" value="DUF2480"/>
    <property type="match status" value="1"/>
</dbReference>
<dbReference type="InterPro" id="IPR018914">
    <property type="entry name" value="DUF2480"/>
</dbReference>
<gene>
    <name evidence="1" type="ORF">SAMN04488109_6270</name>
</gene>
<proteinExistence type="predicted"/>
<evidence type="ECO:0000313" key="1">
    <source>
        <dbReference type="EMBL" id="SHH96396.1"/>
    </source>
</evidence>
<dbReference type="OrthoDB" id="9803040at2"/>
<protein>
    <recommendedName>
        <fullName evidence="3">DUF2480 family protein</fullName>
    </recommendedName>
</protein>
<evidence type="ECO:0008006" key="3">
    <source>
        <dbReference type="Google" id="ProtNLM"/>
    </source>
</evidence>
<reference evidence="1 2" key="1">
    <citation type="submission" date="2016-11" db="EMBL/GenBank/DDBJ databases">
        <authorList>
            <person name="Jaros S."/>
            <person name="Januszkiewicz K."/>
            <person name="Wedrychowicz H."/>
        </authorList>
    </citation>
    <scope>NUCLEOTIDE SEQUENCE [LARGE SCALE GENOMIC DNA]</scope>
    <source>
        <strain evidence="1 2">DSM 24574</strain>
    </source>
</reference>
<dbReference type="EMBL" id="FQWQ01000006">
    <property type="protein sequence ID" value="SHH96396.1"/>
    <property type="molecule type" value="Genomic_DNA"/>
</dbReference>
<accession>A0A1M5X9E7</accession>
<sequence>MEETQDQIVNKVANSALVTFDLEHYYQPGERVVLDIKGQLYQGLILKEKDFRDFIRQHDWAAYQDKYVAITCTADAIVPTWAYMLVSIALQPYAKQVVFGTLEELETAIFKKSLEKVDWSSFQNAKIVVKGCSKVDVPVAIYVEATNNLRPYAASIMFGEPCSTVPLYKKPKN</sequence>
<dbReference type="Proteomes" id="UP000184212">
    <property type="component" value="Unassembled WGS sequence"/>
</dbReference>
<dbReference type="AlphaFoldDB" id="A0A1M5X9E7"/>
<dbReference type="STRING" id="947013.SAMN04488109_6270"/>
<evidence type="ECO:0000313" key="2">
    <source>
        <dbReference type="Proteomes" id="UP000184212"/>
    </source>
</evidence>
<dbReference type="RefSeq" id="WP_073142514.1">
    <property type="nucleotide sequence ID" value="NZ_FQWQ01000006.1"/>
</dbReference>
<name>A0A1M5X9E7_9BACT</name>